<dbReference type="GO" id="GO:0019120">
    <property type="term" value="F:hydrolase activity, acting on acid halide bonds, in C-halide compounds"/>
    <property type="evidence" value="ECO:0007669"/>
    <property type="project" value="InterPro"/>
</dbReference>
<sequence length="286" mass="31769">MAISPPPRALFFDVFGTCVDWRSTVVGELEAQAHAALNSATASLASRVRLTASDMTTQHWGEFAQQWRNGYKKFTRELAANASVPWKSVDEHHLESLKELIVQWQIDGLWDDEQLRAISLVWHRLDPWSDSALGVTMLNRLFYTCTLSNGNLSLLGDLRTHSAIPFTHLFSAELFGTYKPSPRVYLGAADKLQLPPQQCAMVAAHLNDLKAAKENGLQTIYVERPGEEDWDDGQVERARREGWVDLWISSGDGNKGFLTVAEKLGIDLNSSDQSKRLSSSAPVGGS</sequence>
<name>A0A9P4T7H7_CURKU</name>
<reference evidence="3" key="1">
    <citation type="submission" date="2019-04" db="EMBL/GenBank/DDBJ databases">
        <title>Sequencing of skin fungus with MAO and IRED activity.</title>
        <authorList>
            <person name="Marsaioli A.J."/>
            <person name="Bonatto J.M.C."/>
            <person name="Reis Junior O."/>
        </authorList>
    </citation>
    <scope>NUCLEOTIDE SEQUENCE</scope>
    <source>
        <strain evidence="3">30M1</strain>
    </source>
</reference>
<dbReference type="SUPFAM" id="SSF56784">
    <property type="entry name" value="HAD-like"/>
    <property type="match status" value="1"/>
</dbReference>
<dbReference type="AlphaFoldDB" id="A0A9P4T7H7"/>
<dbReference type="Gene3D" id="3.40.50.1000">
    <property type="entry name" value="HAD superfamily/HAD-like"/>
    <property type="match status" value="1"/>
</dbReference>
<dbReference type="NCBIfam" id="TIGR01428">
    <property type="entry name" value="HAD_type_II"/>
    <property type="match status" value="1"/>
</dbReference>
<dbReference type="OrthoDB" id="40579at2759"/>
<dbReference type="GO" id="GO:0016791">
    <property type="term" value="F:phosphatase activity"/>
    <property type="evidence" value="ECO:0007669"/>
    <property type="project" value="UniProtKB-ARBA"/>
</dbReference>
<dbReference type="PANTHER" id="PTHR43316">
    <property type="entry name" value="HYDROLASE, HALOACID DELAHOGENASE-RELATED"/>
    <property type="match status" value="1"/>
</dbReference>
<dbReference type="InterPro" id="IPR006439">
    <property type="entry name" value="HAD-SF_hydro_IA"/>
</dbReference>
<dbReference type="InterPro" id="IPR006328">
    <property type="entry name" value="2-HAD"/>
</dbReference>
<evidence type="ECO:0000313" key="4">
    <source>
        <dbReference type="Proteomes" id="UP000801428"/>
    </source>
</evidence>
<evidence type="ECO:0008006" key="5">
    <source>
        <dbReference type="Google" id="ProtNLM"/>
    </source>
</evidence>
<evidence type="ECO:0000313" key="3">
    <source>
        <dbReference type="EMBL" id="KAF2996392.1"/>
    </source>
</evidence>
<comment type="similarity">
    <text evidence="1">Belongs to the HAD-like hydrolase superfamily. S-2-haloalkanoic acid dehalogenase family.</text>
</comment>
<dbReference type="Proteomes" id="UP000801428">
    <property type="component" value="Unassembled WGS sequence"/>
</dbReference>
<dbReference type="InterPro" id="IPR051540">
    <property type="entry name" value="S-2-haloacid_dehalogenase"/>
</dbReference>
<protein>
    <recommendedName>
        <fullName evidence="5">Haloacid dehalogenase</fullName>
    </recommendedName>
</protein>
<dbReference type="InterPro" id="IPR036412">
    <property type="entry name" value="HAD-like_sf"/>
</dbReference>
<keyword evidence="4" id="KW-1185">Reference proteome</keyword>
<dbReference type="InterPro" id="IPR023214">
    <property type="entry name" value="HAD_sf"/>
</dbReference>
<proteinExistence type="inferred from homology"/>
<organism evidence="3 4">
    <name type="scientific">Curvularia kusanoi</name>
    <name type="common">Cochliobolus kusanoi</name>
    <dbReference type="NCBI Taxonomy" id="90978"/>
    <lineage>
        <taxon>Eukaryota</taxon>
        <taxon>Fungi</taxon>
        <taxon>Dikarya</taxon>
        <taxon>Ascomycota</taxon>
        <taxon>Pezizomycotina</taxon>
        <taxon>Dothideomycetes</taxon>
        <taxon>Pleosporomycetidae</taxon>
        <taxon>Pleosporales</taxon>
        <taxon>Pleosporineae</taxon>
        <taxon>Pleosporaceae</taxon>
        <taxon>Curvularia</taxon>
    </lineage>
</organism>
<dbReference type="NCBIfam" id="TIGR01493">
    <property type="entry name" value="HAD-SF-IA-v2"/>
    <property type="match status" value="1"/>
</dbReference>
<dbReference type="Pfam" id="PF00702">
    <property type="entry name" value="Hydrolase"/>
    <property type="match status" value="1"/>
</dbReference>
<dbReference type="PANTHER" id="PTHR43316:SF3">
    <property type="entry name" value="HALOACID DEHALOGENASE, TYPE II (AFU_ORTHOLOGUE AFUA_2G07750)-RELATED"/>
    <property type="match status" value="1"/>
</dbReference>
<comment type="caution">
    <text evidence="3">The sequence shown here is derived from an EMBL/GenBank/DDBJ whole genome shotgun (WGS) entry which is preliminary data.</text>
</comment>
<dbReference type="EMBL" id="SWKU01000027">
    <property type="protein sequence ID" value="KAF2996392.1"/>
    <property type="molecule type" value="Genomic_DNA"/>
</dbReference>
<dbReference type="Gene3D" id="1.10.150.240">
    <property type="entry name" value="Putative phosphatase, domain 2"/>
    <property type="match status" value="1"/>
</dbReference>
<dbReference type="PRINTS" id="PR00413">
    <property type="entry name" value="HADHALOGNASE"/>
</dbReference>
<keyword evidence="2" id="KW-0378">Hydrolase</keyword>
<gene>
    <name evidence="3" type="ORF">E8E13_000974</name>
</gene>
<dbReference type="InterPro" id="IPR023198">
    <property type="entry name" value="PGP-like_dom2"/>
</dbReference>
<accession>A0A9P4T7H7</accession>
<evidence type="ECO:0000256" key="1">
    <source>
        <dbReference type="ARBA" id="ARBA00008106"/>
    </source>
</evidence>
<evidence type="ECO:0000256" key="2">
    <source>
        <dbReference type="ARBA" id="ARBA00022801"/>
    </source>
</evidence>